<protein>
    <submittedName>
        <fullName evidence="3">2-polyprenyl-6-methoxyphenol hydroxylase</fullName>
    </submittedName>
</protein>
<proteinExistence type="predicted"/>
<dbReference type="Pfam" id="PF01494">
    <property type="entry name" value="FAD_binding_3"/>
    <property type="match status" value="1"/>
</dbReference>
<dbReference type="PANTHER" id="PTHR43876:SF7">
    <property type="entry name" value="UBIQUINONE BIOSYNTHESIS MONOOXYGENASE COQ6, MITOCHONDRIAL"/>
    <property type="match status" value="1"/>
</dbReference>
<gene>
    <name evidence="3" type="ORF">AOQ71_10525</name>
</gene>
<dbReference type="Proteomes" id="UP000051936">
    <property type="component" value="Unassembled WGS sequence"/>
</dbReference>
<dbReference type="PANTHER" id="PTHR43876">
    <property type="entry name" value="UBIQUINONE BIOSYNTHESIS MONOOXYGENASE COQ6, MITOCHONDRIAL"/>
    <property type="match status" value="1"/>
</dbReference>
<accession>A0A0R3DY68</accession>
<evidence type="ECO:0000313" key="4">
    <source>
        <dbReference type="Proteomes" id="UP000051936"/>
    </source>
</evidence>
<dbReference type="Gene3D" id="3.50.50.60">
    <property type="entry name" value="FAD/NAD(P)-binding domain"/>
    <property type="match status" value="1"/>
</dbReference>
<feature type="region of interest" description="Disordered" evidence="1">
    <location>
        <begin position="389"/>
        <end position="409"/>
    </location>
</feature>
<evidence type="ECO:0000313" key="3">
    <source>
        <dbReference type="EMBL" id="KRQ14858.1"/>
    </source>
</evidence>
<dbReference type="RefSeq" id="WP_057745508.1">
    <property type="nucleotide sequence ID" value="NZ_LJYG01000045.1"/>
</dbReference>
<name>A0A0R3DY68_9BRAD</name>
<dbReference type="InterPro" id="IPR002938">
    <property type="entry name" value="FAD-bd"/>
</dbReference>
<dbReference type="EMBL" id="LJYG01000045">
    <property type="protein sequence ID" value="KRQ14858.1"/>
    <property type="molecule type" value="Genomic_DNA"/>
</dbReference>
<reference evidence="3 4" key="1">
    <citation type="submission" date="2015-09" db="EMBL/GenBank/DDBJ databases">
        <title>Draft Genome Sequence of Bradyrhizobium manausense Strain BR 3351T, a Novel Symbiotic Nitrogen-Fixing Alphaproteobacterium Isolated from Brazilian Amazon Rain Forest.</title>
        <authorList>
            <person name="De Araujo J.L."/>
            <person name="Zilli J.E."/>
        </authorList>
    </citation>
    <scope>NUCLEOTIDE SEQUENCE [LARGE SCALE GENOMIC DNA]</scope>
    <source>
        <strain evidence="3 4">BR3351</strain>
    </source>
</reference>
<dbReference type="OrthoDB" id="7907296at2"/>
<dbReference type="AlphaFoldDB" id="A0A0R3DY68"/>
<comment type="caution">
    <text evidence="3">The sequence shown here is derived from an EMBL/GenBank/DDBJ whole genome shotgun (WGS) entry which is preliminary data.</text>
</comment>
<feature type="domain" description="FAD-binding" evidence="2">
    <location>
        <begin position="4"/>
        <end position="305"/>
    </location>
</feature>
<organism evidence="3 4">
    <name type="scientific">Bradyrhizobium manausense</name>
    <dbReference type="NCBI Taxonomy" id="989370"/>
    <lineage>
        <taxon>Bacteria</taxon>
        <taxon>Pseudomonadati</taxon>
        <taxon>Pseudomonadota</taxon>
        <taxon>Alphaproteobacteria</taxon>
        <taxon>Hyphomicrobiales</taxon>
        <taxon>Nitrobacteraceae</taxon>
        <taxon>Bradyrhizobium</taxon>
    </lineage>
</organism>
<dbReference type="InterPro" id="IPR036188">
    <property type="entry name" value="FAD/NAD-bd_sf"/>
</dbReference>
<keyword evidence="4" id="KW-1185">Reference proteome</keyword>
<dbReference type="GO" id="GO:0071949">
    <property type="term" value="F:FAD binding"/>
    <property type="evidence" value="ECO:0007669"/>
    <property type="project" value="InterPro"/>
</dbReference>
<evidence type="ECO:0000259" key="2">
    <source>
        <dbReference type="Pfam" id="PF01494"/>
    </source>
</evidence>
<evidence type="ECO:0000256" key="1">
    <source>
        <dbReference type="SAM" id="MobiDB-lite"/>
    </source>
</evidence>
<sequence length="409" mass="44658">MRYTDIAIIGGGLAGSTAAAMLGRAGASAVLIDPRETYPADFRVEKLSGHAQLERFQRTGIADSVLRRATLSGENWIARFGHLLDKAPSRQFNLLYDSLVNAIRDEIPGTVERIWTKAVSIETSPERQRVALANDETISARLVVLANGLNVGLRHQLGISRNIVSACHSISIGFDVAPAGRNAFDFPALTYFSERPSDRIAYISLFPIGTRMRANLFVYRSFDDPWLNEFRRAPAETLNAALPRLKCITSAFDIMGEVKIRPVDLYVNDASDQPGVVLAGDAYATSCPAAGTGCDRVFTDVERLCNVYIPQWLASDGMDANKIAAFYADPVKRACDEWSAAKAFDFRSVSIATSPYWTAQRWARFMAWSTQGLLRRLGGAVHLEPNFLGHSSSSSRSSSSSSSSLSSSA</sequence>
<dbReference type="PRINTS" id="PR00420">
    <property type="entry name" value="RNGMNOXGNASE"/>
</dbReference>
<dbReference type="STRING" id="989370.AOQ71_10525"/>
<feature type="compositionally biased region" description="Low complexity" evidence="1">
    <location>
        <begin position="391"/>
        <end position="409"/>
    </location>
</feature>
<dbReference type="SUPFAM" id="SSF51905">
    <property type="entry name" value="FAD/NAD(P)-binding domain"/>
    <property type="match status" value="1"/>
</dbReference>
<dbReference type="InterPro" id="IPR051205">
    <property type="entry name" value="UbiH/COQ6_monooxygenase"/>
</dbReference>